<protein>
    <recommendedName>
        <fullName evidence="4">LOV domain-containing protein</fullName>
    </recommendedName>
</protein>
<evidence type="ECO:0008006" key="4">
    <source>
        <dbReference type="Google" id="ProtNLM"/>
    </source>
</evidence>
<evidence type="ECO:0000256" key="1">
    <source>
        <dbReference type="SAM" id="MobiDB-lite"/>
    </source>
</evidence>
<proteinExistence type="predicted"/>
<dbReference type="InterPro" id="IPR035965">
    <property type="entry name" value="PAS-like_dom_sf"/>
</dbReference>
<gene>
    <name evidence="2" type="ORF">RIF29_09817</name>
</gene>
<dbReference type="Proteomes" id="UP001372338">
    <property type="component" value="Unassembled WGS sequence"/>
</dbReference>
<dbReference type="PANTHER" id="PTHR46175:SF2">
    <property type="entry name" value="ADAGIO PROTEIN 3"/>
    <property type="match status" value="1"/>
</dbReference>
<accession>A0AAN9IJL7</accession>
<dbReference type="PANTHER" id="PTHR46175">
    <property type="entry name" value="BACTERIOOPSIN TRANSCRIPTIONAL ACTIVATOR"/>
    <property type="match status" value="1"/>
</dbReference>
<comment type="caution">
    <text evidence="2">The sequence shown here is derived from an EMBL/GenBank/DDBJ whole genome shotgun (WGS) entry which is preliminary data.</text>
</comment>
<evidence type="ECO:0000313" key="3">
    <source>
        <dbReference type="Proteomes" id="UP001372338"/>
    </source>
</evidence>
<sequence length="260" mass="29618">MEEMMLIPQVLKERVLGFKEGHGVRFADSDRRYHGEDKAAEGDHGRRHHHPLAGGDAAVAVVEGAGVGKATMEAFWNENKQVVVQSSSKEDDDDAAAREVEVAEEEEESELALQQGFFFYPTTPTSFVVCDALEPDFPIIYVNKVFEISTGYRVDEAMGRNCRFLQYRDPRAQRRHPLVDPVVVSEIRNASRKGLTIEFHIPERANLTLTEFQYLWRFGNGMFVTSCKEVIMFPSCKYKCPSCSSNKRARQSEYLSWKHC</sequence>
<name>A0AAN9IJL7_CROPI</name>
<dbReference type="SUPFAM" id="SSF55785">
    <property type="entry name" value="PYP-like sensor domain (PAS domain)"/>
    <property type="match status" value="1"/>
</dbReference>
<dbReference type="GO" id="GO:0007623">
    <property type="term" value="P:circadian rhythm"/>
    <property type="evidence" value="ECO:0007669"/>
    <property type="project" value="TreeGrafter"/>
</dbReference>
<dbReference type="GO" id="GO:0005634">
    <property type="term" value="C:nucleus"/>
    <property type="evidence" value="ECO:0007669"/>
    <property type="project" value="TreeGrafter"/>
</dbReference>
<reference evidence="2 3" key="1">
    <citation type="submission" date="2024-01" db="EMBL/GenBank/DDBJ databases">
        <title>The genomes of 5 underutilized Papilionoideae crops provide insights into root nodulation and disease resistanc.</title>
        <authorList>
            <person name="Yuan L."/>
        </authorList>
    </citation>
    <scope>NUCLEOTIDE SEQUENCE [LARGE SCALE GENOMIC DNA]</scope>
    <source>
        <strain evidence="2">ZHUSHIDOU_FW_LH</strain>
        <tissue evidence="2">Leaf</tissue>
    </source>
</reference>
<evidence type="ECO:0000313" key="2">
    <source>
        <dbReference type="EMBL" id="KAK7281647.1"/>
    </source>
</evidence>
<feature type="compositionally biased region" description="Basic and acidic residues" evidence="1">
    <location>
        <begin position="29"/>
        <end position="44"/>
    </location>
</feature>
<dbReference type="GO" id="GO:0009637">
    <property type="term" value="P:response to blue light"/>
    <property type="evidence" value="ECO:0007669"/>
    <property type="project" value="TreeGrafter"/>
</dbReference>
<feature type="region of interest" description="Disordered" evidence="1">
    <location>
        <begin position="29"/>
        <end position="50"/>
    </location>
</feature>
<dbReference type="Gene3D" id="3.30.450.20">
    <property type="entry name" value="PAS domain"/>
    <property type="match status" value="1"/>
</dbReference>
<dbReference type="AlphaFoldDB" id="A0AAN9IJL7"/>
<organism evidence="2 3">
    <name type="scientific">Crotalaria pallida</name>
    <name type="common">Smooth rattlebox</name>
    <name type="synonym">Crotalaria striata</name>
    <dbReference type="NCBI Taxonomy" id="3830"/>
    <lineage>
        <taxon>Eukaryota</taxon>
        <taxon>Viridiplantae</taxon>
        <taxon>Streptophyta</taxon>
        <taxon>Embryophyta</taxon>
        <taxon>Tracheophyta</taxon>
        <taxon>Spermatophyta</taxon>
        <taxon>Magnoliopsida</taxon>
        <taxon>eudicotyledons</taxon>
        <taxon>Gunneridae</taxon>
        <taxon>Pentapetalae</taxon>
        <taxon>rosids</taxon>
        <taxon>fabids</taxon>
        <taxon>Fabales</taxon>
        <taxon>Fabaceae</taxon>
        <taxon>Papilionoideae</taxon>
        <taxon>50 kb inversion clade</taxon>
        <taxon>genistoids sensu lato</taxon>
        <taxon>core genistoids</taxon>
        <taxon>Crotalarieae</taxon>
        <taxon>Crotalaria</taxon>
    </lineage>
</organism>
<keyword evidence="3" id="KW-1185">Reference proteome</keyword>
<dbReference type="GO" id="GO:0005829">
    <property type="term" value="C:cytosol"/>
    <property type="evidence" value="ECO:0007669"/>
    <property type="project" value="TreeGrafter"/>
</dbReference>
<dbReference type="EMBL" id="JAYWIO010000002">
    <property type="protein sequence ID" value="KAK7281647.1"/>
    <property type="molecule type" value="Genomic_DNA"/>
</dbReference>
<dbReference type="GO" id="GO:0019005">
    <property type="term" value="C:SCF ubiquitin ligase complex"/>
    <property type="evidence" value="ECO:0007669"/>
    <property type="project" value="TreeGrafter"/>
</dbReference>